<proteinExistence type="predicted"/>
<sequence length="481" mass="55099">MAAAMATTKSLSGNYMVLTHQDASLHDLIRILFHSDIEKRKFVECPNKEQEESFKYRWLIFVSILVQKILKLVERPMAWFGNVVEMWLNLLACNRNFGVLLLNVLRGKVVKPDKTSATFLSFIGNLDKRMELDKNINHGDSRYYGALSMMASKASYENKAYIKTIVNDHWKMEFLDSFDFWNEYQKKATTQAFMLRDKNVDPEMIIVAFRGTESFDADAWCTDFDFSWHELSGIGKVHGGFLKALGLQNGAELPEDIPLANSQSDPAYYAIRDLLRRLLQEKEGSKFILTGHSLGGALAILFPAVLAFHKEECLLKRLEGVYTFGQPRVGDEKFGEFMTRELEKHSIKYYRFVYCNDMVPRLPYDDSTLMFKHFGTCLYFNSFYKGKVVVEEPNKNYFSPLSSIPKIINAAWELIRSFIIPYTKGPEYKEGFVLQVLRLIGLVIAGVPAHSPQDYVNATRLGSSTVYVPLEDPNHQPSIQP</sequence>
<name>A0ACB7Y2V3_9ERIC</name>
<dbReference type="EMBL" id="CM037155">
    <property type="protein sequence ID" value="KAH7847808.1"/>
    <property type="molecule type" value="Genomic_DNA"/>
</dbReference>
<accession>A0ACB7Y2V3</accession>
<gene>
    <name evidence="1" type="ORF">Vadar_030463</name>
</gene>
<evidence type="ECO:0000313" key="1">
    <source>
        <dbReference type="EMBL" id="KAH7847808.1"/>
    </source>
</evidence>
<reference evidence="1 2" key="1">
    <citation type="journal article" date="2021" name="Hortic Res">
        <title>High-quality reference genome and annotation aids understanding of berry development for evergreen blueberry (Vaccinium darrowii).</title>
        <authorList>
            <person name="Yu J."/>
            <person name="Hulse-Kemp A.M."/>
            <person name="Babiker E."/>
            <person name="Staton M."/>
        </authorList>
    </citation>
    <scope>NUCLEOTIDE SEQUENCE [LARGE SCALE GENOMIC DNA]</scope>
    <source>
        <strain evidence="2">cv. NJ 8807/NJ 8810</strain>
        <tissue evidence="1">Young leaf</tissue>
    </source>
</reference>
<dbReference type="Proteomes" id="UP000828048">
    <property type="component" value="Chromosome 5"/>
</dbReference>
<comment type="caution">
    <text evidence="1">The sequence shown here is derived from an EMBL/GenBank/DDBJ whole genome shotgun (WGS) entry which is preliminary data.</text>
</comment>
<organism evidence="1 2">
    <name type="scientific">Vaccinium darrowii</name>
    <dbReference type="NCBI Taxonomy" id="229202"/>
    <lineage>
        <taxon>Eukaryota</taxon>
        <taxon>Viridiplantae</taxon>
        <taxon>Streptophyta</taxon>
        <taxon>Embryophyta</taxon>
        <taxon>Tracheophyta</taxon>
        <taxon>Spermatophyta</taxon>
        <taxon>Magnoliopsida</taxon>
        <taxon>eudicotyledons</taxon>
        <taxon>Gunneridae</taxon>
        <taxon>Pentapetalae</taxon>
        <taxon>asterids</taxon>
        <taxon>Ericales</taxon>
        <taxon>Ericaceae</taxon>
        <taxon>Vaccinioideae</taxon>
        <taxon>Vaccinieae</taxon>
        <taxon>Vaccinium</taxon>
    </lineage>
</organism>
<protein>
    <submittedName>
        <fullName evidence="1">Uncharacterized protein</fullName>
    </submittedName>
</protein>
<keyword evidence="2" id="KW-1185">Reference proteome</keyword>
<evidence type="ECO:0000313" key="2">
    <source>
        <dbReference type="Proteomes" id="UP000828048"/>
    </source>
</evidence>